<reference evidence="11 12" key="1">
    <citation type="submission" date="2019-03" db="EMBL/GenBank/DDBJ databases">
        <title>Genomic Encyclopedia of Type Strains, Phase IV (KMG-IV): sequencing the most valuable type-strain genomes for metagenomic binning, comparative biology and taxonomic classification.</title>
        <authorList>
            <person name="Goeker M."/>
        </authorList>
    </citation>
    <scope>NUCLEOTIDE SEQUENCE [LARGE SCALE GENOMIC DNA]</scope>
    <source>
        <strain evidence="11 12">DSM 103792</strain>
    </source>
</reference>
<evidence type="ECO:0000256" key="7">
    <source>
        <dbReference type="ARBA" id="ARBA00023136"/>
    </source>
</evidence>
<accession>A0A4R6UXL6</accession>
<comment type="caution">
    <text evidence="11">The sequence shown here is derived from an EMBL/GenBank/DDBJ whole genome shotgun (WGS) entry which is preliminary data.</text>
</comment>
<dbReference type="RefSeq" id="WP_133588021.1">
    <property type="nucleotide sequence ID" value="NZ_CP037953.1"/>
</dbReference>
<evidence type="ECO:0000256" key="6">
    <source>
        <dbReference type="ARBA" id="ARBA00022989"/>
    </source>
</evidence>
<evidence type="ECO:0000313" key="12">
    <source>
        <dbReference type="Proteomes" id="UP000295375"/>
    </source>
</evidence>
<evidence type="ECO:0000256" key="2">
    <source>
        <dbReference type="ARBA" id="ARBA00022448"/>
    </source>
</evidence>
<evidence type="ECO:0000256" key="1">
    <source>
        <dbReference type="ARBA" id="ARBA00004651"/>
    </source>
</evidence>
<name>A0A4R6UXL6_9GAMM</name>
<evidence type="ECO:0000256" key="4">
    <source>
        <dbReference type="ARBA" id="ARBA00022475"/>
    </source>
</evidence>
<dbReference type="InterPro" id="IPR052180">
    <property type="entry name" value="NhaC_Na-H+_Antiporter"/>
</dbReference>
<feature type="transmembrane region" description="Helical" evidence="9">
    <location>
        <begin position="263"/>
        <end position="281"/>
    </location>
</feature>
<feature type="transmembrane region" description="Helical" evidence="9">
    <location>
        <begin position="77"/>
        <end position="107"/>
    </location>
</feature>
<gene>
    <name evidence="11" type="ORF">EV696_102346</name>
</gene>
<feature type="transmembrane region" description="Helical" evidence="9">
    <location>
        <begin position="12"/>
        <end position="31"/>
    </location>
</feature>
<proteinExistence type="inferred from homology"/>
<keyword evidence="12" id="KW-1185">Reference proteome</keyword>
<evidence type="ECO:0000256" key="8">
    <source>
        <dbReference type="ARBA" id="ARBA00038435"/>
    </source>
</evidence>
<sequence>MSKAVKAPSLWDALLPIALLVTLLAMSVYLYGSDSSYGANQIALLLASGLALIVGLKNGHSWLELEKGIIDGITMSLNAVLILLAVGALIGAFILSGTVPAMIYLGLKLLDPSYFYAATCLICCIVSVSIGSSWTTAGTIGVALIGVAQTMGLSPAITAGAIISGAYFGDKISPLSDTTNLAPAVAGSELFTHIRHLLWTTTPSILIALIVFVIFGLTGQHKAVSEDTLQASLDLLSSTFDISWYVLIPVVLLFVMAVKKVPAFPSIFIAALIGGLFAVLFQQSVILKFVGEFQGGEGWALLKGVWSVLASGYTSATGNAAVDELLSRGGMSSMLNTIWLIICAMVFGASLEKTGLLQVVVNGILRIARGTASLVTATVLSCIGTNIIAADQYISIVLPGRMFKAEFERRGLAPENLSRTLEDAGTITSVLIPWNTCGAFMAGTLGVPTLTYLPYAIFNLLNPLVAITYALFNVKLRRLTDEELALLRAI</sequence>
<dbReference type="EMBL" id="SNYM01000002">
    <property type="protein sequence ID" value="TDQ50663.1"/>
    <property type="molecule type" value="Genomic_DNA"/>
</dbReference>
<feature type="transmembrane region" description="Helical" evidence="9">
    <location>
        <begin position="37"/>
        <end position="56"/>
    </location>
</feature>
<dbReference type="NCBIfam" id="TIGR00931">
    <property type="entry name" value="antiport_nhaC"/>
    <property type="match status" value="1"/>
</dbReference>
<evidence type="ECO:0000256" key="5">
    <source>
        <dbReference type="ARBA" id="ARBA00022692"/>
    </source>
</evidence>
<dbReference type="Pfam" id="PF03553">
    <property type="entry name" value="Na_H_antiporter"/>
    <property type="match status" value="1"/>
</dbReference>
<evidence type="ECO:0000313" key="11">
    <source>
        <dbReference type="EMBL" id="TDQ50663.1"/>
    </source>
</evidence>
<dbReference type="PANTHER" id="PTHR33451">
    <property type="entry name" value="MALATE-2H(+)/NA(+)-LACTATE ANTIPORTER"/>
    <property type="match status" value="1"/>
</dbReference>
<dbReference type="InterPro" id="IPR018461">
    <property type="entry name" value="Na/H_Antiport_NhaC-like_C"/>
</dbReference>
<dbReference type="GO" id="GO:0005886">
    <property type="term" value="C:plasma membrane"/>
    <property type="evidence" value="ECO:0007669"/>
    <property type="project" value="UniProtKB-SubCell"/>
</dbReference>
<dbReference type="InterPro" id="IPR004770">
    <property type="entry name" value="Na/H_antiport_NhaC"/>
</dbReference>
<keyword evidence="7 9" id="KW-0472">Membrane</keyword>
<dbReference type="Proteomes" id="UP000295375">
    <property type="component" value="Unassembled WGS sequence"/>
</dbReference>
<keyword evidence="4" id="KW-1003">Cell membrane</keyword>
<feature type="transmembrane region" description="Helical" evidence="9">
    <location>
        <begin position="197"/>
        <end position="217"/>
    </location>
</feature>
<feature type="transmembrane region" description="Helical" evidence="9">
    <location>
        <begin position="113"/>
        <end position="130"/>
    </location>
</feature>
<dbReference type="AlphaFoldDB" id="A0A4R6UXL6"/>
<evidence type="ECO:0000256" key="9">
    <source>
        <dbReference type="SAM" id="Phobius"/>
    </source>
</evidence>
<feature type="transmembrane region" description="Helical" evidence="9">
    <location>
        <begin position="452"/>
        <end position="472"/>
    </location>
</feature>
<keyword evidence="2" id="KW-0813">Transport</keyword>
<comment type="similarity">
    <text evidence="8">Belongs to the NhaC Na(+)/H(+) (TC 2.A.35) antiporter family.</text>
</comment>
<dbReference type="OrthoDB" id="9762978at2"/>
<feature type="domain" description="Na+/H+ antiporter NhaC-like C-terminal" evidence="10">
    <location>
        <begin position="165"/>
        <end position="473"/>
    </location>
</feature>
<feature type="transmembrane region" description="Helical" evidence="9">
    <location>
        <begin position="238"/>
        <end position="257"/>
    </location>
</feature>
<evidence type="ECO:0000259" key="10">
    <source>
        <dbReference type="Pfam" id="PF03553"/>
    </source>
</evidence>
<keyword evidence="6 9" id="KW-1133">Transmembrane helix</keyword>
<dbReference type="GO" id="GO:0015297">
    <property type="term" value="F:antiporter activity"/>
    <property type="evidence" value="ECO:0007669"/>
    <property type="project" value="UniProtKB-KW"/>
</dbReference>
<feature type="transmembrane region" description="Helical" evidence="9">
    <location>
        <begin position="334"/>
        <end position="351"/>
    </location>
</feature>
<keyword evidence="3" id="KW-0050">Antiport</keyword>
<keyword evidence="5 9" id="KW-0812">Transmembrane</keyword>
<dbReference type="PANTHER" id="PTHR33451:SF3">
    <property type="entry name" value="MALATE-2H(+)_NA(+)-LACTATE ANTIPORTER"/>
    <property type="match status" value="1"/>
</dbReference>
<protein>
    <submittedName>
        <fullName evidence="11">Transporter (NhaC family)</fullName>
    </submittedName>
</protein>
<evidence type="ECO:0000256" key="3">
    <source>
        <dbReference type="ARBA" id="ARBA00022449"/>
    </source>
</evidence>
<comment type="subcellular location">
    <subcellularLocation>
        <location evidence="1">Cell membrane</location>
        <topology evidence="1">Multi-pass membrane protein</topology>
    </subcellularLocation>
</comment>
<organism evidence="11 12">
    <name type="scientific">Permianibacter aggregans</name>
    <dbReference type="NCBI Taxonomy" id="1510150"/>
    <lineage>
        <taxon>Bacteria</taxon>
        <taxon>Pseudomonadati</taxon>
        <taxon>Pseudomonadota</taxon>
        <taxon>Gammaproteobacteria</taxon>
        <taxon>Pseudomonadales</taxon>
        <taxon>Pseudomonadaceae</taxon>
        <taxon>Permianibacter</taxon>
    </lineage>
</organism>